<feature type="compositionally biased region" description="Gly residues" evidence="1">
    <location>
        <begin position="217"/>
        <end position="237"/>
    </location>
</feature>
<sequence length="308" mass="33057">MGKDKLAGPLDLNNYSTWAYRFENLCAEHNLKRALLTEPVTDEEVAASERVKTLLVKNVKDCHLPVIKASPNAKMVLYNGTSLSSLLNDGEISPSSSLKEREPLLANLRRSSGVDIGVQTRFTFDKATQTPSRCTRDGQPILPIAEHSPSMTNSAAELPRDVGGDDAMEASDGEPPAKRSRSGAPQAAAAAVGASPSSASRPRKHSKRGGFGDRGYARGGRQGHQQGRGGNGSGGGANQPPMLPDQERELTRFYNQYGRQMTHGKLRDLRKEAGGNVCYCCRSSAHSYDECTLRPAEARAAVAQGNGH</sequence>
<evidence type="ECO:0000256" key="1">
    <source>
        <dbReference type="SAM" id="MobiDB-lite"/>
    </source>
</evidence>
<evidence type="ECO:0000313" key="2">
    <source>
        <dbReference type="EMBL" id="GIL46058.1"/>
    </source>
</evidence>
<keyword evidence="3" id="KW-1185">Reference proteome</keyword>
<name>A0A8J4ASI9_9CHLO</name>
<accession>A0A8J4ASI9</accession>
<comment type="caution">
    <text evidence="2">The sequence shown here is derived from an EMBL/GenBank/DDBJ whole genome shotgun (WGS) entry which is preliminary data.</text>
</comment>
<evidence type="ECO:0000313" key="3">
    <source>
        <dbReference type="Proteomes" id="UP000747399"/>
    </source>
</evidence>
<protein>
    <submittedName>
        <fullName evidence="2">Uncharacterized protein</fullName>
    </submittedName>
</protein>
<reference evidence="2" key="1">
    <citation type="journal article" date="2021" name="Proc. Natl. Acad. Sci. U.S.A.">
        <title>Three genomes in the algal genus Volvox reveal the fate of a haploid sex-determining region after a transition to homothallism.</title>
        <authorList>
            <person name="Yamamoto K."/>
            <person name="Hamaji T."/>
            <person name="Kawai-Toyooka H."/>
            <person name="Matsuzaki R."/>
            <person name="Takahashi F."/>
            <person name="Nishimura Y."/>
            <person name="Kawachi M."/>
            <person name="Noguchi H."/>
            <person name="Minakuchi Y."/>
            <person name="Umen J.G."/>
            <person name="Toyoda A."/>
            <person name="Nozaki H."/>
        </authorList>
    </citation>
    <scope>NUCLEOTIDE SEQUENCE</scope>
    <source>
        <strain evidence="2">NIES-3780</strain>
    </source>
</reference>
<feature type="compositionally biased region" description="Low complexity" evidence="1">
    <location>
        <begin position="182"/>
        <end position="200"/>
    </location>
</feature>
<gene>
    <name evidence="2" type="ORF">Vafri_3140</name>
</gene>
<dbReference type="Proteomes" id="UP000747399">
    <property type="component" value="Unassembled WGS sequence"/>
</dbReference>
<organism evidence="2 3">
    <name type="scientific">Volvox africanus</name>
    <dbReference type="NCBI Taxonomy" id="51714"/>
    <lineage>
        <taxon>Eukaryota</taxon>
        <taxon>Viridiplantae</taxon>
        <taxon>Chlorophyta</taxon>
        <taxon>core chlorophytes</taxon>
        <taxon>Chlorophyceae</taxon>
        <taxon>CS clade</taxon>
        <taxon>Chlamydomonadales</taxon>
        <taxon>Volvocaceae</taxon>
        <taxon>Volvox</taxon>
    </lineage>
</organism>
<dbReference type="EMBL" id="BNCO01000003">
    <property type="protein sequence ID" value="GIL46058.1"/>
    <property type="molecule type" value="Genomic_DNA"/>
</dbReference>
<dbReference type="AlphaFoldDB" id="A0A8J4ASI9"/>
<proteinExistence type="predicted"/>
<feature type="region of interest" description="Disordered" evidence="1">
    <location>
        <begin position="127"/>
        <end position="244"/>
    </location>
</feature>